<dbReference type="Proteomes" id="UP000261082">
    <property type="component" value="Unassembled WGS sequence"/>
</dbReference>
<proteinExistence type="inferred from homology"/>
<gene>
    <name evidence="5" type="ORF">DZ858_03525</name>
</gene>
<dbReference type="PANTHER" id="PTHR23416:SF23">
    <property type="entry name" value="ACETYLTRANSFERASE C18B11.09C-RELATED"/>
    <property type="match status" value="1"/>
</dbReference>
<dbReference type="Pfam" id="PF00132">
    <property type="entry name" value="Hexapep"/>
    <property type="match status" value="1"/>
</dbReference>
<dbReference type="AlphaFoldDB" id="A0A3E1QEB9"/>
<dbReference type="InterPro" id="IPR001451">
    <property type="entry name" value="Hexapep"/>
</dbReference>
<dbReference type="Gene3D" id="2.160.10.10">
    <property type="entry name" value="Hexapeptide repeat proteins"/>
    <property type="match status" value="1"/>
</dbReference>
<keyword evidence="3" id="KW-0677">Repeat</keyword>
<dbReference type="InterPro" id="IPR051159">
    <property type="entry name" value="Hexapeptide_acetyltransf"/>
</dbReference>
<dbReference type="SUPFAM" id="SSF51161">
    <property type="entry name" value="Trimeric LpxA-like enzymes"/>
    <property type="match status" value="1"/>
</dbReference>
<evidence type="ECO:0000256" key="2">
    <source>
        <dbReference type="ARBA" id="ARBA00022679"/>
    </source>
</evidence>
<dbReference type="PROSITE" id="PS00101">
    <property type="entry name" value="HEXAPEP_TRANSFERASES"/>
    <property type="match status" value="1"/>
</dbReference>
<keyword evidence="4 5" id="KW-0012">Acyltransferase</keyword>
<accession>A0A3E1QEB9</accession>
<comment type="similarity">
    <text evidence="1">Belongs to the transferase hexapeptide repeat family.</text>
</comment>
<organism evidence="5 6">
    <name type="scientific">Marixanthomonas ophiurae</name>
    <dbReference type="NCBI Taxonomy" id="387659"/>
    <lineage>
        <taxon>Bacteria</taxon>
        <taxon>Pseudomonadati</taxon>
        <taxon>Bacteroidota</taxon>
        <taxon>Flavobacteriia</taxon>
        <taxon>Flavobacteriales</taxon>
        <taxon>Flavobacteriaceae</taxon>
        <taxon>Marixanthomonas</taxon>
    </lineage>
</organism>
<sequence>MHKIKLIFYYLFICHLPHSRLLSFLSRIRLWYVSKVLKIMPYTVASKFENNIYLSNAKNIKIGHSCRINENVFIQAAHIGNYVLIAPNTAILSTTHNHSNIEIPIVNQGDTDSSPPIIGDNVWIGRNVIIMPGITIGESSIVGAGAVVTKDVEPFSIVGGVPAKLIKYRK</sequence>
<evidence type="ECO:0000313" key="6">
    <source>
        <dbReference type="Proteomes" id="UP000261082"/>
    </source>
</evidence>
<dbReference type="InterPro" id="IPR018357">
    <property type="entry name" value="Hexapep_transf_CS"/>
</dbReference>
<protein>
    <submittedName>
        <fullName evidence="5">Acyltransferase</fullName>
    </submittedName>
</protein>
<name>A0A3E1QEB9_9FLAO</name>
<keyword evidence="2 5" id="KW-0808">Transferase</keyword>
<dbReference type="GO" id="GO:0008374">
    <property type="term" value="F:O-acyltransferase activity"/>
    <property type="evidence" value="ECO:0007669"/>
    <property type="project" value="TreeGrafter"/>
</dbReference>
<comment type="caution">
    <text evidence="5">The sequence shown here is derived from an EMBL/GenBank/DDBJ whole genome shotgun (WGS) entry which is preliminary data.</text>
</comment>
<evidence type="ECO:0000256" key="1">
    <source>
        <dbReference type="ARBA" id="ARBA00007274"/>
    </source>
</evidence>
<dbReference type="InterPro" id="IPR011004">
    <property type="entry name" value="Trimer_LpxA-like_sf"/>
</dbReference>
<keyword evidence="6" id="KW-1185">Reference proteome</keyword>
<evidence type="ECO:0000313" key="5">
    <source>
        <dbReference type="EMBL" id="RFN60447.1"/>
    </source>
</evidence>
<dbReference type="PANTHER" id="PTHR23416">
    <property type="entry name" value="SIALIC ACID SYNTHASE-RELATED"/>
    <property type="match status" value="1"/>
</dbReference>
<dbReference type="CDD" id="cd04647">
    <property type="entry name" value="LbH_MAT_like"/>
    <property type="match status" value="1"/>
</dbReference>
<dbReference type="OrthoDB" id="9812571at2"/>
<dbReference type="EMBL" id="QVID01000001">
    <property type="protein sequence ID" value="RFN60447.1"/>
    <property type="molecule type" value="Genomic_DNA"/>
</dbReference>
<evidence type="ECO:0000256" key="4">
    <source>
        <dbReference type="ARBA" id="ARBA00023315"/>
    </source>
</evidence>
<reference evidence="5 6" key="1">
    <citation type="journal article" date="2007" name="Int. J. Syst. Evol. Microbiol.">
        <title>Marixanthomonas ophiurae gen. nov., sp. nov., a marine bacterium of the family Flavobacteriaceae isolated from a deep-sea brittle star.</title>
        <authorList>
            <person name="Romanenko L.A."/>
            <person name="Uchino M."/>
            <person name="Frolova G.M."/>
            <person name="Mikhailov V.V."/>
        </authorList>
    </citation>
    <scope>NUCLEOTIDE SEQUENCE [LARGE SCALE GENOMIC DNA]</scope>
    <source>
        <strain evidence="5 6">KMM 3046</strain>
    </source>
</reference>
<evidence type="ECO:0000256" key="3">
    <source>
        <dbReference type="ARBA" id="ARBA00022737"/>
    </source>
</evidence>